<dbReference type="SUPFAM" id="SSF47757">
    <property type="entry name" value="Chemotaxis receptor methyltransferase CheR, N-terminal domain"/>
    <property type="match status" value="1"/>
</dbReference>
<protein>
    <recommendedName>
        <fullName evidence="2">protein-glutamate O-methyltransferase</fullName>
        <ecNumber evidence="2">2.1.1.80</ecNumber>
    </recommendedName>
</protein>
<keyword evidence="3 11" id="KW-0489">Methyltransferase</keyword>
<dbReference type="SMART" id="SM00138">
    <property type="entry name" value="MeTrc"/>
    <property type="match status" value="1"/>
</dbReference>
<dbReference type="STRING" id="521011.Mpal_2460"/>
<dbReference type="SUPFAM" id="SSF55785">
    <property type="entry name" value="PYP-like sensor domain (PAS domain)"/>
    <property type="match status" value="2"/>
</dbReference>
<dbReference type="InterPro" id="IPR000780">
    <property type="entry name" value="CheR_MeTrfase"/>
</dbReference>
<feature type="active site" evidence="6">
    <location>
        <position position="49"/>
    </location>
</feature>
<dbReference type="EMBL" id="CP001338">
    <property type="protein sequence ID" value="ACL17737.1"/>
    <property type="molecule type" value="Genomic_DNA"/>
</dbReference>
<evidence type="ECO:0000259" key="8">
    <source>
        <dbReference type="PROSITE" id="PS50113"/>
    </source>
</evidence>
<dbReference type="AlphaFoldDB" id="B8GEN6"/>
<dbReference type="InterPro" id="IPR035909">
    <property type="entry name" value="CheB_C"/>
</dbReference>
<dbReference type="Gene3D" id="3.40.50.180">
    <property type="entry name" value="Methylesterase CheB, C-terminal domain"/>
    <property type="match status" value="1"/>
</dbReference>
<dbReference type="GO" id="GO:0005737">
    <property type="term" value="C:cytoplasm"/>
    <property type="evidence" value="ECO:0007669"/>
    <property type="project" value="InterPro"/>
</dbReference>
<dbReference type="GO" id="GO:0032259">
    <property type="term" value="P:methylation"/>
    <property type="evidence" value="ECO:0007669"/>
    <property type="project" value="UniProtKB-KW"/>
</dbReference>
<comment type="catalytic activity">
    <reaction evidence="1">
        <text>L-glutamyl-[protein] + S-adenosyl-L-methionine = [protein]-L-glutamate 5-O-methyl ester + S-adenosyl-L-homocysteine</text>
        <dbReference type="Rhea" id="RHEA:24452"/>
        <dbReference type="Rhea" id="RHEA-COMP:10208"/>
        <dbReference type="Rhea" id="RHEA-COMP:10311"/>
        <dbReference type="ChEBI" id="CHEBI:29973"/>
        <dbReference type="ChEBI" id="CHEBI:57856"/>
        <dbReference type="ChEBI" id="CHEBI:59789"/>
        <dbReference type="ChEBI" id="CHEBI:82795"/>
        <dbReference type="EC" id="2.1.1.80"/>
    </reaction>
</comment>
<dbReference type="InterPro" id="IPR000673">
    <property type="entry name" value="Sig_transdc_resp-reg_Me-estase"/>
</dbReference>
<dbReference type="GO" id="GO:0008983">
    <property type="term" value="F:protein-glutamate O-methyltransferase activity"/>
    <property type="evidence" value="ECO:0007669"/>
    <property type="project" value="UniProtKB-EC"/>
</dbReference>
<dbReference type="SUPFAM" id="SSF52738">
    <property type="entry name" value="Methylesterase CheB, C-terminal domain"/>
    <property type="match status" value="1"/>
</dbReference>
<feature type="domain" description="CheR-type methyltransferase" evidence="10">
    <location>
        <begin position="213"/>
        <end position="479"/>
    </location>
</feature>
<evidence type="ECO:0000256" key="6">
    <source>
        <dbReference type="PROSITE-ProRule" id="PRU00050"/>
    </source>
</evidence>
<organism evidence="11 12">
    <name type="scientific">Methanosphaerula palustris (strain ATCC BAA-1556 / DSM 19958 / E1-9c)</name>
    <dbReference type="NCBI Taxonomy" id="521011"/>
    <lineage>
        <taxon>Archaea</taxon>
        <taxon>Methanobacteriati</taxon>
        <taxon>Methanobacteriota</taxon>
        <taxon>Stenosarchaea group</taxon>
        <taxon>Methanomicrobia</taxon>
        <taxon>Methanomicrobiales</taxon>
        <taxon>Methanoregulaceae</taxon>
        <taxon>Methanosphaerula</taxon>
    </lineage>
</organism>
<dbReference type="GO" id="GO:0000156">
    <property type="term" value="F:phosphorelay response regulator activity"/>
    <property type="evidence" value="ECO:0007669"/>
    <property type="project" value="InterPro"/>
</dbReference>
<dbReference type="InterPro" id="IPR029063">
    <property type="entry name" value="SAM-dependent_MTases_sf"/>
</dbReference>
<dbReference type="SUPFAM" id="SSF53335">
    <property type="entry name" value="S-adenosyl-L-methionine-dependent methyltransferases"/>
    <property type="match status" value="1"/>
</dbReference>
<dbReference type="Pfam" id="PF13596">
    <property type="entry name" value="PAS_10"/>
    <property type="match status" value="1"/>
</dbReference>
<dbReference type="Proteomes" id="UP000002457">
    <property type="component" value="Chromosome"/>
</dbReference>
<dbReference type="EC" id="2.1.1.80" evidence="2"/>
<feature type="domain" description="PAC" evidence="8">
    <location>
        <begin position="796"/>
        <end position="846"/>
    </location>
</feature>
<dbReference type="SMART" id="SM00091">
    <property type="entry name" value="PAS"/>
    <property type="match status" value="3"/>
</dbReference>
<dbReference type="PRINTS" id="PR00996">
    <property type="entry name" value="CHERMTFRASE"/>
</dbReference>
<keyword evidence="6 11" id="KW-0378">Hydrolase</keyword>
<dbReference type="Gene3D" id="3.30.450.20">
    <property type="entry name" value="PAS domain"/>
    <property type="match status" value="2"/>
</dbReference>
<evidence type="ECO:0000256" key="3">
    <source>
        <dbReference type="ARBA" id="ARBA00022603"/>
    </source>
</evidence>
<evidence type="ECO:0000259" key="10">
    <source>
        <dbReference type="PROSITE" id="PS50123"/>
    </source>
</evidence>
<dbReference type="Pfam" id="PF03705">
    <property type="entry name" value="CheR_N"/>
    <property type="match status" value="1"/>
</dbReference>
<evidence type="ECO:0000259" key="9">
    <source>
        <dbReference type="PROSITE" id="PS50122"/>
    </source>
</evidence>
<dbReference type="PANTHER" id="PTHR24422">
    <property type="entry name" value="CHEMOTAXIS PROTEIN METHYLTRANSFERASE"/>
    <property type="match status" value="1"/>
</dbReference>
<dbReference type="KEGG" id="mpl:Mpal_2460"/>
<feature type="active site" evidence="6">
    <location>
        <position position="141"/>
    </location>
</feature>
<dbReference type="InterPro" id="IPR036804">
    <property type="entry name" value="CheR_N_sf"/>
</dbReference>
<keyword evidence="6" id="KW-0145">Chemotaxis</keyword>
<dbReference type="InterPro" id="IPR013656">
    <property type="entry name" value="PAS_4"/>
</dbReference>
<keyword evidence="5" id="KW-0949">S-adenosyl-L-methionine</keyword>
<dbReference type="Pfam" id="PF01339">
    <property type="entry name" value="CheB_methylest"/>
    <property type="match status" value="1"/>
</dbReference>
<accession>B8GEN6</accession>
<dbReference type="CDD" id="cd00130">
    <property type="entry name" value="PAS"/>
    <property type="match status" value="1"/>
</dbReference>
<evidence type="ECO:0000256" key="4">
    <source>
        <dbReference type="ARBA" id="ARBA00022679"/>
    </source>
</evidence>
<dbReference type="InterPro" id="IPR000700">
    <property type="entry name" value="PAS-assoc_C"/>
</dbReference>
<evidence type="ECO:0000256" key="1">
    <source>
        <dbReference type="ARBA" id="ARBA00001541"/>
    </source>
</evidence>
<keyword evidence="12" id="KW-1185">Reference proteome</keyword>
<dbReference type="InterPro" id="IPR035965">
    <property type="entry name" value="PAS-like_dom_sf"/>
</dbReference>
<dbReference type="PROSITE" id="PS50122">
    <property type="entry name" value="CHEB"/>
    <property type="match status" value="1"/>
</dbReference>
<dbReference type="GeneID" id="7271629"/>
<proteinExistence type="predicted"/>
<name>B8GEN6_METPE</name>
<dbReference type="CDD" id="cd16434">
    <property type="entry name" value="CheB-CheR_fusion"/>
    <property type="match status" value="1"/>
</dbReference>
<dbReference type="PANTHER" id="PTHR24422:SF27">
    <property type="entry name" value="PROTEIN-GLUTAMATE O-METHYLTRANSFERASE"/>
    <property type="match status" value="1"/>
</dbReference>
<feature type="domain" description="CheB-type methylesterase" evidence="9">
    <location>
        <begin position="13"/>
        <end position="199"/>
    </location>
</feature>
<dbReference type="Pfam" id="PF08448">
    <property type="entry name" value="PAS_4"/>
    <property type="match status" value="1"/>
</dbReference>
<dbReference type="InterPro" id="IPR000014">
    <property type="entry name" value="PAS"/>
</dbReference>
<dbReference type="SUPFAM" id="SSF57997">
    <property type="entry name" value="Tropomyosin"/>
    <property type="match status" value="1"/>
</dbReference>
<feature type="region of interest" description="Disordered" evidence="7">
    <location>
        <begin position="664"/>
        <end position="694"/>
    </location>
</feature>
<dbReference type="eggNOG" id="arCOG04921">
    <property type="taxonomic scope" value="Archaea"/>
</dbReference>
<dbReference type="Pfam" id="PF01739">
    <property type="entry name" value="CheR"/>
    <property type="match status" value="1"/>
</dbReference>
<dbReference type="GO" id="GO:0008984">
    <property type="term" value="F:protein-glutamate methylesterase activity"/>
    <property type="evidence" value="ECO:0007669"/>
    <property type="project" value="InterPro"/>
</dbReference>
<dbReference type="Gene3D" id="3.40.50.150">
    <property type="entry name" value="Vaccinia Virus protein VP39"/>
    <property type="match status" value="1"/>
</dbReference>
<dbReference type="OrthoDB" id="10657at2157"/>
<sequence length="971" mass="108371">MNENTDSVPVDDAFPIVGVGASAGGLEALEQFLNGVPPKSGMAFVVVQHLDPTQPGMLPELLQRTTPMQVIQITDSLVIQPNCVYVIPPGHDLSLLHRTLFLLEPHAPRGLRLPIDFFFRSLADDLHEKSIGVVLSGMGSDGTIGLRAIKEKGGLVIVQDPASAKFDGMPRSAIDARLADIVAPAEDLPEKILAFARHLPVTTEPEPQIESGAENAFDKIVILLRARTGHDFSLYKKNTVNRRIERRMAIHQIERIATYVRFLQENPPELDLLFRELLIGVTNFFRDPAVWETLGDRVIPDLITASPDGTTLRAWVAGCSTGEEAFSLAIVFREALGNQSPAKQCTLQIYATDLDTDAIDQARMGYYPETIATDITEERLDRFFVKEEKGYRVRKEIREMVVFAPQNIIMDPPFTRLDLLSCRNLLIYLEPEIQRKLIPLFHYALNPGGVLILGTAESIGTFTDLFSSLDAKLRLYRKVQPPLPAPSVEFPTVFFPPTNGTVDPRPTQKPVVNLQSLADQVILQQYAPAAVLTSDTGDILYINGRTGRFLEPAAGKANWNIFAMARDGLRSELGGAFRHALLQEKPVALRGVRIVSEGVTVHTDVTIQKLTEPSPLKGLVLIVLADVPPTPEAPVRVRHTGRREEMLDLKERLRQSEEDLRITREEMQSSQEELKSTNEELQSTNEELQSTNEELTTSKEEMQSLNEELQTVNTELESRVADLSHVNDDMKNLLNSTNIATVFLDNQLNLRWYTAGMTKLVNLLPGDVGRPVTDIASDLFYPDLIRDAGEVLRTLIPVETEVTVRDGHRFSVHITPYRTLENRIDGVVITFADITAFRRLEQELSRARTYAEAIVATIREPLLVLDSEMHVVSANRSFFETFQVSQKEVEGRELSTLGDGEWDIPELQRLLGTILPENAVFSDLRVDHIFPTIGRRLMLLNARRIITEGGNTELILLAFEDVTDRVGADSP</sequence>
<feature type="active site" evidence="6">
    <location>
        <position position="22"/>
    </location>
</feature>
<dbReference type="InterPro" id="IPR050903">
    <property type="entry name" value="Bact_Chemotaxis_MeTrfase"/>
</dbReference>
<dbReference type="PROSITE" id="PS50113">
    <property type="entry name" value="PAC"/>
    <property type="match status" value="1"/>
</dbReference>
<keyword evidence="4 11" id="KW-0808">Transferase</keyword>
<dbReference type="PROSITE" id="PS50123">
    <property type="entry name" value="CHER"/>
    <property type="match status" value="1"/>
</dbReference>
<evidence type="ECO:0000256" key="2">
    <source>
        <dbReference type="ARBA" id="ARBA00012534"/>
    </source>
</evidence>
<evidence type="ECO:0000313" key="12">
    <source>
        <dbReference type="Proteomes" id="UP000002457"/>
    </source>
</evidence>
<evidence type="ECO:0000256" key="7">
    <source>
        <dbReference type="SAM" id="MobiDB-lite"/>
    </source>
</evidence>
<dbReference type="InterPro" id="IPR022642">
    <property type="entry name" value="CheR_C"/>
</dbReference>
<reference evidence="11 12" key="1">
    <citation type="journal article" date="2015" name="Genome Announc.">
        <title>Complete Genome Sequence of Methanosphaerula palustris E1-9CT, a Hydrogenotrophic Methanogen Isolated from a Minerotrophic Fen Peatland.</title>
        <authorList>
            <person name="Cadillo-Quiroz H."/>
            <person name="Browne P."/>
            <person name="Kyrpides N."/>
            <person name="Woyke T."/>
            <person name="Goodwin L."/>
            <person name="Detter C."/>
            <person name="Yavitt J.B."/>
            <person name="Zinder S.H."/>
        </authorList>
    </citation>
    <scope>NUCLEOTIDE SEQUENCE [LARGE SCALE GENOMIC DNA]</scope>
    <source>
        <strain evidence="12">ATCC BAA-1556 / DSM 19958 / E1-9c</strain>
    </source>
</reference>
<feature type="compositionally biased region" description="Polar residues" evidence="7">
    <location>
        <begin position="679"/>
        <end position="694"/>
    </location>
</feature>
<evidence type="ECO:0000313" key="11">
    <source>
        <dbReference type="EMBL" id="ACL17737.1"/>
    </source>
</evidence>
<dbReference type="Gene3D" id="1.10.155.10">
    <property type="entry name" value="Chemotaxis receptor methyltransferase CheR, N-terminal domain"/>
    <property type="match status" value="1"/>
</dbReference>
<feature type="compositionally biased region" description="Basic and acidic residues" evidence="7">
    <location>
        <begin position="664"/>
        <end position="678"/>
    </location>
</feature>
<dbReference type="GO" id="GO:0006935">
    <property type="term" value="P:chemotaxis"/>
    <property type="evidence" value="ECO:0007669"/>
    <property type="project" value="UniProtKB-UniRule"/>
</dbReference>
<evidence type="ECO:0000256" key="5">
    <source>
        <dbReference type="ARBA" id="ARBA00022691"/>
    </source>
</evidence>
<dbReference type="RefSeq" id="WP_012619056.1">
    <property type="nucleotide sequence ID" value="NC_011832.1"/>
</dbReference>
<gene>
    <name evidence="11" type="ordered locus">Mpal_2460</name>
</gene>
<dbReference type="InterPro" id="IPR022641">
    <property type="entry name" value="CheR_N"/>
</dbReference>
<dbReference type="HOGENOM" id="CLU_000892_0_2_2"/>